<dbReference type="EMBL" id="BOOF01000068">
    <property type="protein sequence ID" value="GIH67152.1"/>
    <property type="molecule type" value="Genomic_DNA"/>
</dbReference>
<dbReference type="PROSITE" id="PS01081">
    <property type="entry name" value="HTH_TETR_1"/>
    <property type="match status" value="1"/>
</dbReference>
<comment type="caution">
    <text evidence="6">The sequence shown here is derived from an EMBL/GenBank/DDBJ whole genome shotgun (WGS) entry which is preliminary data.</text>
</comment>
<dbReference type="PRINTS" id="PR00455">
    <property type="entry name" value="HTHTETR"/>
</dbReference>
<dbReference type="Proteomes" id="UP000660454">
    <property type="component" value="Unassembled WGS sequence"/>
</dbReference>
<dbReference type="Pfam" id="PF00440">
    <property type="entry name" value="TetR_N"/>
    <property type="match status" value="1"/>
</dbReference>
<reference evidence="6 7" key="1">
    <citation type="submission" date="2021-01" db="EMBL/GenBank/DDBJ databases">
        <title>Whole genome shotgun sequence of Microbispora siamensis NBRC 104113.</title>
        <authorList>
            <person name="Komaki H."/>
            <person name="Tamura T."/>
        </authorList>
    </citation>
    <scope>NUCLEOTIDE SEQUENCE [LARGE SCALE GENOMIC DNA]</scope>
    <source>
        <strain evidence="6 7">NBRC 104113</strain>
    </source>
</reference>
<dbReference type="PANTHER" id="PTHR30055:SF238">
    <property type="entry name" value="MYCOFACTOCIN BIOSYNTHESIS TRANSCRIPTIONAL REGULATOR MFTR-RELATED"/>
    <property type="match status" value="1"/>
</dbReference>
<dbReference type="Pfam" id="PF17754">
    <property type="entry name" value="TetR_C_14"/>
    <property type="match status" value="1"/>
</dbReference>
<evidence type="ECO:0000256" key="1">
    <source>
        <dbReference type="ARBA" id="ARBA00023015"/>
    </source>
</evidence>
<dbReference type="PANTHER" id="PTHR30055">
    <property type="entry name" value="HTH-TYPE TRANSCRIPTIONAL REGULATOR RUTR"/>
    <property type="match status" value="1"/>
</dbReference>
<gene>
    <name evidence="6" type="ORF">Msi02_79690</name>
</gene>
<keyword evidence="7" id="KW-1185">Reference proteome</keyword>
<evidence type="ECO:0000313" key="7">
    <source>
        <dbReference type="Proteomes" id="UP000660454"/>
    </source>
</evidence>
<organism evidence="6 7">
    <name type="scientific">Microbispora siamensis</name>
    <dbReference type="NCBI Taxonomy" id="564413"/>
    <lineage>
        <taxon>Bacteria</taxon>
        <taxon>Bacillati</taxon>
        <taxon>Actinomycetota</taxon>
        <taxon>Actinomycetes</taxon>
        <taxon>Streptosporangiales</taxon>
        <taxon>Streptosporangiaceae</taxon>
        <taxon>Microbispora</taxon>
    </lineage>
</organism>
<feature type="DNA-binding region" description="H-T-H motif" evidence="4">
    <location>
        <begin position="29"/>
        <end position="48"/>
    </location>
</feature>
<accession>A0ABQ4H0E3</accession>
<dbReference type="PROSITE" id="PS50977">
    <property type="entry name" value="HTH_TETR_2"/>
    <property type="match status" value="1"/>
</dbReference>
<keyword evidence="1" id="KW-0805">Transcription regulation</keyword>
<dbReference type="SUPFAM" id="SSF46689">
    <property type="entry name" value="Homeodomain-like"/>
    <property type="match status" value="1"/>
</dbReference>
<dbReference type="InterPro" id="IPR001647">
    <property type="entry name" value="HTH_TetR"/>
</dbReference>
<dbReference type="InterPro" id="IPR009057">
    <property type="entry name" value="Homeodomain-like_sf"/>
</dbReference>
<keyword evidence="2 4" id="KW-0238">DNA-binding</keyword>
<dbReference type="InterPro" id="IPR041347">
    <property type="entry name" value="MftR_C"/>
</dbReference>
<dbReference type="RefSeq" id="WP_204052875.1">
    <property type="nucleotide sequence ID" value="NZ_BOOF01000068.1"/>
</dbReference>
<dbReference type="InterPro" id="IPR023772">
    <property type="entry name" value="DNA-bd_HTH_TetR-type_CS"/>
</dbReference>
<evidence type="ECO:0000256" key="2">
    <source>
        <dbReference type="ARBA" id="ARBA00023125"/>
    </source>
</evidence>
<name>A0ABQ4H0E3_9ACTN</name>
<evidence type="ECO:0000259" key="5">
    <source>
        <dbReference type="PROSITE" id="PS50977"/>
    </source>
</evidence>
<protein>
    <submittedName>
        <fullName evidence="6">TetR family transcriptional regulator</fullName>
    </submittedName>
</protein>
<feature type="domain" description="HTH tetR-type" evidence="5">
    <location>
        <begin position="6"/>
        <end position="66"/>
    </location>
</feature>
<evidence type="ECO:0000313" key="6">
    <source>
        <dbReference type="EMBL" id="GIH67152.1"/>
    </source>
</evidence>
<proteinExistence type="predicted"/>
<evidence type="ECO:0000256" key="3">
    <source>
        <dbReference type="ARBA" id="ARBA00023163"/>
    </source>
</evidence>
<sequence>MSRWKPDARGRLEKAALELYNDKGFDATTVAEIAARAEVTERTFYRHFVDKREVLFQTNALADVLAHATATAAPLAPLEVIIHALTEAAPVFEERAELVRQRQAVIAANPELQERELAKLASLVSTLAHALRERGLDSTTAALAAEIGIAAFKVAFDRWINDPDQHTLAQHIRETLDATRHLTAPAEHAAATDDGSLPGQENVA</sequence>
<evidence type="ECO:0000256" key="4">
    <source>
        <dbReference type="PROSITE-ProRule" id="PRU00335"/>
    </source>
</evidence>
<dbReference type="Gene3D" id="1.10.357.10">
    <property type="entry name" value="Tetracycline Repressor, domain 2"/>
    <property type="match status" value="1"/>
</dbReference>
<keyword evidence="3" id="KW-0804">Transcription</keyword>
<dbReference type="InterPro" id="IPR050109">
    <property type="entry name" value="HTH-type_TetR-like_transc_reg"/>
</dbReference>